<dbReference type="SUPFAM" id="SSF50494">
    <property type="entry name" value="Trypsin-like serine proteases"/>
    <property type="match status" value="1"/>
</dbReference>
<dbReference type="InterPro" id="IPR001478">
    <property type="entry name" value="PDZ"/>
</dbReference>
<comment type="caution">
    <text evidence="5">The sequence shown here is derived from an EMBL/GenBank/DDBJ whole genome shotgun (WGS) entry which is preliminary data.</text>
</comment>
<organism evidence="5 6">
    <name type="scientific">Psychroflexus salis</name>
    <dbReference type="NCBI Taxonomy" id="1526574"/>
    <lineage>
        <taxon>Bacteria</taxon>
        <taxon>Pseudomonadati</taxon>
        <taxon>Bacteroidota</taxon>
        <taxon>Flavobacteriia</taxon>
        <taxon>Flavobacteriales</taxon>
        <taxon>Flavobacteriaceae</taxon>
        <taxon>Psychroflexus</taxon>
    </lineage>
</organism>
<gene>
    <name evidence="5" type="primary">degP/Q</name>
    <name evidence="5" type="ORF">GCM10010831_21510</name>
</gene>
<reference evidence="5 6" key="1">
    <citation type="journal article" date="2014" name="Int. J. Syst. Evol. Microbiol.">
        <title>Complete genome sequence of Corynebacterium casei LMG S-19264T (=DSM 44701T), isolated from a smear-ripened cheese.</title>
        <authorList>
            <consortium name="US DOE Joint Genome Institute (JGI-PGF)"/>
            <person name="Walter F."/>
            <person name="Albersmeier A."/>
            <person name="Kalinowski J."/>
            <person name="Ruckert C."/>
        </authorList>
    </citation>
    <scope>NUCLEOTIDE SEQUENCE [LARGE SCALE GENOMIC DNA]</scope>
    <source>
        <strain evidence="5 6">CGMCC 1.12925</strain>
    </source>
</reference>
<evidence type="ECO:0000256" key="3">
    <source>
        <dbReference type="ARBA" id="ARBA00022801"/>
    </source>
</evidence>
<name>A0A916ZZF6_9FLAO</name>
<dbReference type="GO" id="GO:0006508">
    <property type="term" value="P:proteolysis"/>
    <property type="evidence" value="ECO:0007669"/>
    <property type="project" value="UniProtKB-KW"/>
</dbReference>
<dbReference type="InterPro" id="IPR009003">
    <property type="entry name" value="Peptidase_S1_PA"/>
</dbReference>
<evidence type="ECO:0000259" key="4">
    <source>
        <dbReference type="PROSITE" id="PS50106"/>
    </source>
</evidence>
<dbReference type="Pfam" id="PF13180">
    <property type="entry name" value="PDZ_2"/>
    <property type="match status" value="1"/>
</dbReference>
<dbReference type="Gene3D" id="2.30.42.10">
    <property type="match status" value="2"/>
</dbReference>
<evidence type="ECO:0000313" key="5">
    <source>
        <dbReference type="EMBL" id="GGE20094.1"/>
    </source>
</evidence>
<dbReference type="InterPro" id="IPR001940">
    <property type="entry name" value="Peptidase_S1C"/>
</dbReference>
<sequence length="463" mass="50411">MGFFIVSILAGSLTLLGYQFFFENETNFHLPENTNLQTPIVPTSYNLSTTSETELPDFTLAAENTVHAVVHVKNVSTARVPRNIFEYHFGSGPERKAVRGMGSGVIISPDGLIVTNNHVIEGATEVEITLNNNEVYKAEVLGQAAENDLAVLKIEAENLEYLTFGDSNQLQLGEWVLAVGNPFNLTSTVTAGIVSAKARNLDPRKAGMQSFIQTDAAVNPGNSGGALVNKRGELIGINTAITSQTGSFIGYSFAIPSNNAKKIIEDIMEFGSVRKAVLGVRGVDLDGKNAKELNLDVTQGFYVGSVDENSGANEAGLKEGDIITQIDQIKIRKFADLTGYISTKNPGETVEVTYLRNNKQRETLVELSIFEVYKIEDLGIEVSNASASELKEFKAEYGVRINRVLSQRLASENLTGILITEINDTPVKNVKDVEDVISKKAFSDPLKVTFKGPSGKEKTYIFR</sequence>
<feature type="domain" description="PDZ" evidence="4">
    <location>
        <begin position="270"/>
        <end position="358"/>
    </location>
</feature>
<keyword evidence="2 5" id="KW-0645">Protease</keyword>
<dbReference type="PRINTS" id="PR00834">
    <property type="entry name" value="PROTEASES2C"/>
</dbReference>
<comment type="similarity">
    <text evidence="1">Belongs to the peptidase S1C family.</text>
</comment>
<proteinExistence type="inferred from homology"/>
<dbReference type="Gene3D" id="2.40.10.120">
    <property type="match status" value="1"/>
</dbReference>
<dbReference type="PANTHER" id="PTHR22939">
    <property type="entry name" value="SERINE PROTEASE FAMILY S1C HTRA-RELATED"/>
    <property type="match status" value="1"/>
</dbReference>
<evidence type="ECO:0000256" key="2">
    <source>
        <dbReference type="ARBA" id="ARBA00022670"/>
    </source>
</evidence>
<dbReference type="Pfam" id="PF13365">
    <property type="entry name" value="Trypsin_2"/>
    <property type="match status" value="1"/>
</dbReference>
<keyword evidence="6" id="KW-1185">Reference proteome</keyword>
<dbReference type="SUPFAM" id="SSF50156">
    <property type="entry name" value="PDZ domain-like"/>
    <property type="match status" value="1"/>
</dbReference>
<dbReference type="PROSITE" id="PS50106">
    <property type="entry name" value="PDZ"/>
    <property type="match status" value="1"/>
</dbReference>
<dbReference type="InterPro" id="IPR036034">
    <property type="entry name" value="PDZ_sf"/>
</dbReference>
<dbReference type="PANTHER" id="PTHR22939:SF129">
    <property type="entry name" value="SERINE PROTEASE HTRA2, MITOCHONDRIAL"/>
    <property type="match status" value="1"/>
</dbReference>
<evidence type="ECO:0000256" key="1">
    <source>
        <dbReference type="ARBA" id="ARBA00010541"/>
    </source>
</evidence>
<dbReference type="EMBL" id="BMGL01000012">
    <property type="protein sequence ID" value="GGE20094.1"/>
    <property type="molecule type" value="Genomic_DNA"/>
</dbReference>
<protein>
    <submittedName>
        <fullName evidence="5">Serine protease</fullName>
    </submittedName>
</protein>
<evidence type="ECO:0000313" key="6">
    <source>
        <dbReference type="Proteomes" id="UP000599688"/>
    </source>
</evidence>
<accession>A0A916ZZF6</accession>
<keyword evidence="3" id="KW-0378">Hydrolase</keyword>
<dbReference type="GO" id="GO:0004252">
    <property type="term" value="F:serine-type endopeptidase activity"/>
    <property type="evidence" value="ECO:0007669"/>
    <property type="project" value="InterPro"/>
</dbReference>
<dbReference type="AlphaFoldDB" id="A0A916ZZF6"/>
<dbReference type="Proteomes" id="UP000599688">
    <property type="component" value="Unassembled WGS sequence"/>
</dbReference>
<dbReference type="SMART" id="SM00228">
    <property type="entry name" value="PDZ"/>
    <property type="match status" value="2"/>
</dbReference>